<dbReference type="RefSeq" id="WP_157841357.1">
    <property type="nucleotide sequence ID" value="NZ_CP113864.1"/>
</dbReference>
<name>A0ABY7BGM6_9FIRM</name>
<organism evidence="2 3">
    <name type="scientific">Caldicellulosiruptor naganoensis</name>
    <dbReference type="NCBI Taxonomy" id="29324"/>
    <lineage>
        <taxon>Bacteria</taxon>
        <taxon>Bacillati</taxon>
        <taxon>Bacillota</taxon>
        <taxon>Bacillota incertae sedis</taxon>
        <taxon>Caldicellulosiruptorales</taxon>
        <taxon>Caldicellulosiruptoraceae</taxon>
        <taxon>Caldicellulosiruptor</taxon>
    </lineage>
</organism>
<sequence>MRKNRAIESLKMEKIKAFLKQLFADRLDTTKYISFILIATIGMIIVFGSYALAREIAISAEVKAAKNLKQSIEEYLRYKLMLVEVQANSFANNKQIIKLYSQYNLLDDFEKYSIDNAIQQYLNSISDTSRIISFIVCIPTNPNITPQLRGQSPYTTNGLASSRDVVNLLKKEGWGYIPKDIELKLGASEEDTGDSISYTKFITDNRKKSGVIIFGVTHEILSEILSEHYQNSKERFVIRNTKGDSIYESGKLKPADLEKISGNIYKMVGNKLLYKEKFSYLPLEIVVERDVSFKSKVFIPFMILIAVLFLSWLVLSTLISNVKRELKLIGDFLVKEELPANNKGLILQEFFESAQELIASKQEMIRKHREITEKFNSFVETSLKNIDSMLCRVREIETELKGIEGIWSRFKELFLSIFENINKMKISNEKFENKFNESIGKSRTEIQILKESLDLYSKGMENVETNRKMVFEKLSRITEQMEKLKELIKFKDESLKYVEELDIISLNVMIKTAKDETNKVLNAISQQLISQTRHLKNNLLRIDERTQALLEVYTKASSNGELDLTEMQISTKKYFDEIDVIAQEIVESMRLLQEKINSQKDITDRIFNNYNLAFDKISEISDYFYSVYNHIKILRGLIETLKDHFTNIKDMIANIQKYWSD</sequence>
<keyword evidence="1" id="KW-1133">Transmembrane helix</keyword>
<evidence type="ECO:0000256" key="1">
    <source>
        <dbReference type="SAM" id="Phobius"/>
    </source>
</evidence>
<protein>
    <recommendedName>
        <fullName evidence="4">Methyl-accepting chemotaxis sensory transducer</fullName>
    </recommendedName>
</protein>
<feature type="transmembrane region" description="Helical" evidence="1">
    <location>
        <begin position="297"/>
        <end position="319"/>
    </location>
</feature>
<proteinExistence type="predicted"/>
<keyword evidence="3" id="KW-1185">Reference proteome</keyword>
<keyword evidence="1" id="KW-0472">Membrane</keyword>
<dbReference type="EMBL" id="CP113864">
    <property type="protein sequence ID" value="WAM31969.1"/>
    <property type="molecule type" value="Genomic_DNA"/>
</dbReference>
<feature type="transmembrane region" description="Helical" evidence="1">
    <location>
        <begin position="32"/>
        <end position="53"/>
    </location>
</feature>
<dbReference type="Proteomes" id="UP001164745">
    <property type="component" value="Chromosome"/>
</dbReference>
<evidence type="ECO:0000313" key="2">
    <source>
        <dbReference type="EMBL" id="WAM31969.1"/>
    </source>
</evidence>
<keyword evidence="1" id="KW-0812">Transmembrane</keyword>
<evidence type="ECO:0008006" key="4">
    <source>
        <dbReference type="Google" id="ProtNLM"/>
    </source>
</evidence>
<gene>
    <name evidence="2" type="ORF">OTJ99_000456</name>
</gene>
<evidence type="ECO:0000313" key="3">
    <source>
        <dbReference type="Proteomes" id="UP001164745"/>
    </source>
</evidence>
<reference evidence="2" key="1">
    <citation type="submission" date="2022-12" db="EMBL/GenBank/DDBJ databases">
        <authorList>
            <person name="Bing R.G."/>
            <person name="Willard D.J."/>
            <person name="Manesh M.J.H."/>
            <person name="Laemthong T."/>
            <person name="Crosby J.R."/>
            <person name="Kelly R.M."/>
        </authorList>
    </citation>
    <scope>NUCLEOTIDE SEQUENCE</scope>
    <source>
        <strain evidence="2">DSM 8991</strain>
    </source>
</reference>
<accession>A0ABY7BGM6</accession>